<accession>A0AAV4CHD3</accession>
<organism evidence="1 2">
    <name type="scientific">Plakobranchus ocellatus</name>
    <dbReference type="NCBI Taxonomy" id="259542"/>
    <lineage>
        <taxon>Eukaryota</taxon>
        <taxon>Metazoa</taxon>
        <taxon>Spiralia</taxon>
        <taxon>Lophotrochozoa</taxon>
        <taxon>Mollusca</taxon>
        <taxon>Gastropoda</taxon>
        <taxon>Heterobranchia</taxon>
        <taxon>Euthyneura</taxon>
        <taxon>Panpulmonata</taxon>
        <taxon>Sacoglossa</taxon>
        <taxon>Placobranchoidea</taxon>
        <taxon>Plakobranchidae</taxon>
        <taxon>Plakobranchus</taxon>
    </lineage>
</organism>
<gene>
    <name evidence="1" type="ORF">PoB_005752200</name>
</gene>
<reference evidence="1 2" key="1">
    <citation type="journal article" date="2021" name="Elife">
        <title>Chloroplast acquisition without the gene transfer in kleptoplastic sea slugs, Plakobranchus ocellatus.</title>
        <authorList>
            <person name="Maeda T."/>
            <person name="Takahashi S."/>
            <person name="Yoshida T."/>
            <person name="Shimamura S."/>
            <person name="Takaki Y."/>
            <person name="Nagai Y."/>
            <person name="Toyoda A."/>
            <person name="Suzuki Y."/>
            <person name="Arimoto A."/>
            <person name="Ishii H."/>
            <person name="Satoh N."/>
            <person name="Nishiyama T."/>
            <person name="Hasebe M."/>
            <person name="Maruyama T."/>
            <person name="Minagawa J."/>
            <person name="Obokata J."/>
            <person name="Shigenobu S."/>
        </authorList>
    </citation>
    <scope>NUCLEOTIDE SEQUENCE [LARGE SCALE GENOMIC DNA]</scope>
</reference>
<evidence type="ECO:0000313" key="2">
    <source>
        <dbReference type="Proteomes" id="UP000735302"/>
    </source>
</evidence>
<dbReference type="AlphaFoldDB" id="A0AAV4CHD3"/>
<keyword evidence="2" id="KW-1185">Reference proteome</keyword>
<protein>
    <submittedName>
        <fullName evidence="1">Uncharacterized protein</fullName>
    </submittedName>
</protein>
<sequence>NHDLSSFGSFGGMEDSEFVLRSAGISLSRIRAPPSASWLNGGLENLRSPCCGLAIYIN</sequence>
<comment type="caution">
    <text evidence="1">The sequence shown here is derived from an EMBL/GenBank/DDBJ whole genome shotgun (WGS) entry which is preliminary data.</text>
</comment>
<evidence type="ECO:0000313" key="1">
    <source>
        <dbReference type="EMBL" id="GFO31017.1"/>
    </source>
</evidence>
<feature type="non-terminal residue" evidence="1">
    <location>
        <position position="1"/>
    </location>
</feature>
<proteinExistence type="predicted"/>
<dbReference type="EMBL" id="BLXT01006313">
    <property type="protein sequence ID" value="GFO31017.1"/>
    <property type="molecule type" value="Genomic_DNA"/>
</dbReference>
<name>A0AAV4CHD3_9GAST</name>
<dbReference type="Proteomes" id="UP000735302">
    <property type="component" value="Unassembled WGS sequence"/>
</dbReference>